<proteinExistence type="predicted"/>
<evidence type="ECO:0000313" key="3">
    <source>
        <dbReference type="EMBL" id="RAJ22374.1"/>
    </source>
</evidence>
<comment type="caution">
    <text evidence="3">The sequence shown here is derived from an EMBL/GenBank/DDBJ whole genome shotgun (WGS) entry which is preliminary data.</text>
</comment>
<evidence type="ECO:0000256" key="1">
    <source>
        <dbReference type="SAM" id="SignalP"/>
    </source>
</evidence>
<dbReference type="OrthoDB" id="880459at2"/>
<keyword evidence="1" id="KW-0732">Signal</keyword>
<organism evidence="3 4">
    <name type="scientific">Pedobacter cryoconitis</name>
    <dbReference type="NCBI Taxonomy" id="188932"/>
    <lineage>
        <taxon>Bacteria</taxon>
        <taxon>Pseudomonadati</taxon>
        <taxon>Bacteroidota</taxon>
        <taxon>Sphingobacteriia</taxon>
        <taxon>Sphingobacteriales</taxon>
        <taxon>Sphingobacteriaceae</taxon>
        <taxon>Pedobacter</taxon>
    </lineage>
</organism>
<name>A0A327S2U5_9SPHI</name>
<evidence type="ECO:0000259" key="2">
    <source>
        <dbReference type="Pfam" id="PF14302"/>
    </source>
</evidence>
<dbReference type="AlphaFoldDB" id="A0A327S2U5"/>
<evidence type="ECO:0000313" key="4">
    <source>
        <dbReference type="Proteomes" id="UP000249754"/>
    </source>
</evidence>
<feature type="signal peptide" evidence="1">
    <location>
        <begin position="1"/>
        <end position="22"/>
    </location>
</feature>
<sequence>MKKNLQKCCLIFLISIFLTVLISCKKDTDTTRIAIFNVAPTLAYSGPPPPASPTEGALPMLKVTEKGNADTVLIYKERIVGFTYEEGYKYSLKVQVTHLVSPPADGHSENYQLIEVLSKEKSN</sequence>
<reference evidence="3 4" key="1">
    <citation type="submission" date="2018-06" db="EMBL/GenBank/DDBJ databases">
        <title>Genomic Encyclopedia of Archaeal and Bacterial Type Strains, Phase II (KMG-II): from individual species to whole genera.</title>
        <authorList>
            <person name="Goeker M."/>
        </authorList>
    </citation>
    <scope>NUCLEOTIDE SEQUENCE [LARGE SCALE GENOMIC DNA]</scope>
    <source>
        <strain evidence="3 4">DSM 14825</strain>
    </source>
</reference>
<dbReference type="Proteomes" id="UP000249754">
    <property type="component" value="Unassembled WGS sequence"/>
</dbReference>
<protein>
    <submittedName>
        <fullName evidence="3">Uncharacterized protein DUF4377</fullName>
    </submittedName>
</protein>
<dbReference type="InterPro" id="IPR025485">
    <property type="entry name" value="DUF4377"/>
</dbReference>
<dbReference type="PROSITE" id="PS51257">
    <property type="entry name" value="PROKAR_LIPOPROTEIN"/>
    <property type="match status" value="1"/>
</dbReference>
<accession>A0A327S2U5</accession>
<dbReference type="EMBL" id="QLLR01000039">
    <property type="protein sequence ID" value="RAJ22374.1"/>
    <property type="molecule type" value="Genomic_DNA"/>
</dbReference>
<feature type="chain" id="PRO_5016263296" evidence="1">
    <location>
        <begin position="23"/>
        <end position="123"/>
    </location>
</feature>
<feature type="domain" description="DUF4377" evidence="2">
    <location>
        <begin position="60"/>
        <end position="119"/>
    </location>
</feature>
<dbReference type="Pfam" id="PF14302">
    <property type="entry name" value="DUF4377"/>
    <property type="match status" value="1"/>
</dbReference>
<dbReference type="RefSeq" id="WP_111636144.1">
    <property type="nucleotide sequence ID" value="NZ_QLLR01000039.1"/>
</dbReference>
<gene>
    <name evidence="3" type="ORF">LY11_04839</name>
</gene>